<proteinExistence type="predicted"/>
<comment type="caution">
    <text evidence="1">The sequence shown here is derived from an EMBL/GenBank/DDBJ whole genome shotgun (WGS) entry which is preliminary data.</text>
</comment>
<protein>
    <submittedName>
        <fullName evidence="1">Lipoxygenase</fullName>
    </submittedName>
</protein>
<keyword evidence="2" id="KW-1185">Reference proteome</keyword>
<sequence length="926" mass="104457">MALTKEIMGGSIFERSSSSKVLLNQSAFAGNKLRSNQLFVNPISLPLQRRRVHLIRKAGAVRGIPVAAISEDLVKAAAASALSAEKAVKFKVRAVLTVRKNIKEDFKEKIVNRLDAITDKIGRNVVLELISTEVDPRTKGPKKSKEAVLKDWSKKSNVKEERVHYTADFTVDSNFGVPGAITVTNKHQKEFFLETITIEGFASGPVHFHCNSWVQSNKDHPGKRIFFTNQPYLPSETPAGLRALREKELKDLRGDGKGERKLSDRIYDFDVYNDLGNPDKGSEFARPTLGGQQRPYPRRCRTGRSPTDTDMHAESRVEKPLPMYVPRDEQFEESKMDAFSAGRLRGLLHNLIPSLKATISAVNHDFNGFSDIDSLYSEGLLLNLGLQDGILKKLPLPRVVSRIQESSQGLLRYDIPKILSKDRFAWLRDDEFARQALAGVNPVTIEKLQVFPPVSKLDPEIYGPQESALKEEHIIGQLNGMTVRQALEENKLYIVDYHDIYLPFLDKINALDGRKAYATRTIFFLTPVGTLKPIAIELSLPQSGPSSRSKRVVTSPADATSNWVWQLAKAHVCSNDAGVHQLVNHWLRTHACIEPFILAAHRQLSAMHPIYKLLDPHMRYTLEINAQARQNLINADAVIESCFTPGRYCMEISAAAYKNFWRFDKESLPADLIRRGIAIPDPTQPHGLKLLIEDYPYATDGLLIWSAIENWVRTYVNHYYPNPSQIRNDIELQSWYSESVNVGHADLRQENWWPKLTNGDDLVHVLTTIIWLASAQHAALNFGQYPYGGYVPNRPPLMRRLIPEENDPEYENFLSDPQKYFLSALPSLLQATKYMAVVDTLSTHSPDEEYLGERQQPGIWSGDSEITEAFYEFSAEIRQIEKEIDKRNDDPSRRNRCGAGVLPYELLAPSSDPGVTCRGVPNSVSI</sequence>
<dbReference type="EMBL" id="CM051398">
    <property type="protein sequence ID" value="KAJ4717772.1"/>
    <property type="molecule type" value="Genomic_DNA"/>
</dbReference>
<evidence type="ECO:0000313" key="2">
    <source>
        <dbReference type="Proteomes" id="UP001164539"/>
    </source>
</evidence>
<gene>
    <name evidence="1" type="ORF">OWV82_009553</name>
</gene>
<reference evidence="1 2" key="1">
    <citation type="journal article" date="2023" name="Science">
        <title>Complex scaffold remodeling in plant triterpene biosynthesis.</title>
        <authorList>
            <person name="De La Pena R."/>
            <person name="Hodgson H."/>
            <person name="Liu J.C."/>
            <person name="Stephenson M.J."/>
            <person name="Martin A.C."/>
            <person name="Owen C."/>
            <person name="Harkess A."/>
            <person name="Leebens-Mack J."/>
            <person name="Jimenez L.E."/>
            <person name="Osbourn A."/>
            <person name="Sattely E.S."/>
        </authorList>
    </citation>
    <scope>NUCLEOTIDE SEQUENCE [LARGE SCALE GENOMIC DNA]</scope>
    <source>
        <strain evidence="2">cv. JPN11</strain>
        <tissue evidence="1">Leaf</tissue>
    </source>
</reference>
<organism evidence="1 2">
    <name type="scientific">Melia azedarach</name>
    <name type="common">Chinaberry tree</name>
    <dbReference type="NCBI Taxonomy" id="155640"/>
    <lineage>
        <taxon>Eukaryota</taxon>
        <taxon>Viridiplantae</taxon>
        <taxon>Streptophyta</taxon>
        <taxon>Embryophyta</taxon>
        <taxon>Tracheophyta</taxon>
        <taxon>Spermatophyta</taxon>
        <taxon>Magnoliopsida</taxon>
        <taxon>eudicotyledons</taxon>
        <taxon>Gunneridae</taxon>
        <taxon>Pentapetalae</taxon>
        <taxon>rosids</taxon>
        <taxon>malvids</taxon>
        <taxon>Sapindales</taxon>
        <taxon>Meliaceae</taxon>
        <taxon>Melia</taxon>
    </lineage>
</organism>
<accession>A0ACC1Y233</accession>
<name>A0ACC1Y233_MELAZ</name>
<dbReference type="Proteomes" id="UP001164539">
    <property type="component" value="Chromosome 5"/>
</dbReference>
<evidence type="ECO:0000313" key="1">
    <source>
        <dbReference type="EMBL" id="KAJ4717772.1"/>
    </source>
</evidence>